<evidence type="ECO:0000313" key="5">
    <source>
        <dbReference type="Proteomes" id="UP001596447"/>
    </source>
</evidence>
<protein>
    <submittedName>
        <fullName evidence="4">SDR family NAD(P)-dependent oxidoreductase</fullName>
        <ecNumber evidence="4">1.1.1.-</ecNumber>
    </submittedName>
</protein>
<dbReference type="InterPro" id="IPR002347">
    <property type="entry name" value="SDR_fam"/>
</dbReference>
<comment type="similarity">
    <text evidence="1">Belongs to the short-chain dehydrogenases/reductases (SDR) family.</text>
</comment>
<proteinExistence type="inferred from homology"/>
<dbReference type="GO" id="GO:0016616">
    <property type="term" value="F:oxidoreductase activity, acting on the CH-OH group of donors, NAD or NADP as acceptor"/>
    <property type="evidence" value="ECO:0007669"/>
    <property type="project" value="UniProtKB-ARBA"/>
</dbReference>
<evidence type="ECO:0000256" key="1">
    <source>
        <dbReference type="ARBA" id="ARBA00006484"/>
    </source>
</evidence>
<evidence type="ECO:0000256" key="2">
    <source>
        <dbReference type="ARBA" id="ARBA00023002"/>
    </source>
</evidence>
<dbReference type="PROSITE" id="PS00061">
    <property type="entry name" value="ADH_SHORT"/>
    <property type="match status" value="1"/>
</dbReference>
<dbReference type="SUPFAM" id="SSF51735">
    <property type="entry name" value="NAD(P)-binding Rossmann-fold domains"/>
    <property type="match status" value="1"/>
</dbReference>
<keyword evidence="5" id="KW-1185">Reference proteome</keyword>
<sequence>MSGELDGKTAVVTGSSTGLGRGIAERFAAEGANVVTNSRSQERAEEVAAAICEAGGTAVGVEADVADRDDVGALVDAAVAEFGSLDVMVNNAGTSVEKPFLDLTPEEWRQVLDVNLTGVFFGAQAAGEVMAEQGHGHILNVSSIWGSVGVQGRAAYNASKGAIENLTRCLAVELAENDVHVNALAPGYVKTDLAEAPWGERAGEKDDEWPYYGYADEHIENRTPLGRYGTLEEVAECATFLAAGDHYVTGEVLHLDGGWLAFGWGSKG</sequence>
<dbReference type="InterPro" id="IPR036291">
    <property type="entry name" value="NAD(P)-bd_dom_sf"/>
</dbReference>
<dbReference type="EMBL" id="JBHTAR010000011">
    <property type="protein sequence ID" value="MFC7198738.1"/>
    <property type="molecule type" value="Genomic_DNA"/>
</dbReference>
<comment type="caution">
    <text evidence="4">The sequence shown here is derived from an EMBL/GenBank/DDBJ whole genome shotgun (WGS) entry which is preliminary data.</text>
</comment>
<dbReference type="PANTHER" id="PTHR42760:SF133">
    <property type="entry name" value="3-OXOACYL-[ACYL-CARRIER-PROTEIN] REDUCTASE"/>
    <property type="match status" value="1"/>
</dbReference>
<dbReference type="InterPro" id="IPR020904">
    <property type="entry name" value="Sc_DH/Rdtase_CS"/>
</dbReference>
<dbReference type="Proteomes" id="UP001596447">
    <property type="component" value="Unassembled WGS sequence"/>
</dbReference>
<name>A0ABD5Z0P4_9EURY</name>
<gene>
    <name evidence="4" type="ORF">ACFQJ9_04775</name>
</gene>
<keyword evidence="2 4" id="KW-0560">Oxidoreductase</keyword>
<dbReference type="CDD" id="cd05233">
    <property type="entry name" value="SDR_c"/>
    <property type="match status" value="1"/>
</dbReference>
<dbReference type="PANTHER" id="PTHR42760">
    <property type="entry name" value="SHORT-CHAIN DEHYDROGENASES/REDUCTASES FAMILY MEMBER"/>
    <property type="match status" value="1"/>
</dbReference>
<dbReference type="AlphaFoldDB" id="A0ABD5Z0P4"/>
<dbReference type="Pfam" id="PF13561">
    <property type="entry name" value="adh_short_C2"/>
    <property type="match status" value="1"/>
</dbReference>
<reference evidence="4 5" key="1">
    <citation type="journal article" date="2019" name="Int. J. Syst. Evol. Microbiol.">
        <title>The Global Catalogue of Microorganisms (GCM) 10K type strain sequencing project: providing services to taxonomists for standard genome sequencing and annotation.</title>
        <authorList>
            <consortium name="The Broad Institute Genomics Platform"/>
            <consortium name="The Broad Institute Genome Sequencing Center for Infectious Disease"/>
            <person name="Wu L."/>
            <person name="Ma J."/>
        </authorList>
    </citation>
    <scope>NUCLEOTIDE SEQUENCE [LARGE SCALE GENOMIC DNA]</scope>
    <source>
        <strain evidence="4 5">XZGYJ-43</strain>
    </source>
</reference>
<feature type="domain" description="Ketoreductase" evidence="3">
    <location>
        <begin position="8"/>
        <end position="178"/>
    </location>
</feature>
<organism evidence="4 5">
    <name type="scientific">Halospeciosus flavus</name>
    <dbReference type="NCBI Taxonomy" id="3032283"/>
    <lineage>
        <taxon>Archaea</taxon>
        <taxon>Methanobacteriati</taxon>
        <taxon>Methanobacteriota</taxon>
        <taxon>Stenosarchaea group</taxon>
        <taxon>Halobacteria</taxon>
        <taxon>Halobacteriales</taxon>
        <taxon>Halobacteriaceae</taxon>
        <taxon>Halospeciosus</taxon>
    </lineage>
</organism>
<dbReference type="InterPro" id="IPR057326">
    <property type="entry name" value="KR_dom"/>
</dbReference>
<accession>A0ABD5Z0P4</accession>
<evidence type="ECO:0000259" key="3">
    <source>
        <dbReference type="SMART" id="SM00822"/>
    </source>
</evidence>
<evidence type="ECO:0000313" key="4">
    <source>
        <dbReference type="EMBL" id="MFC7198738.1"/>
    </source>
</evidence>
<dbReference type="SMART" id="SM00822">
    <property type="entry name" value="PKS_KR"/>
    <property type="match status" value="1"/>
</dbReference>
<dbReference type="Gene3D" id="3.40.50.720">
    <property type="entry name" value="NAD(P)-binding Rossmann-like Domain"/>
    <property type="match status" value="1"/>
</dbReference>
<dbReference type="PRINTS" id="PR00081">
    <property type="entry name" value="GDHRDH"/>
</dbReference>
<dbReference type="EC" id="1.1.1.-" evidence="4"/>
<dbReference type="NCBIfam" id="NF005559">
    <property type="entry name" value="PRK07231.1"/>
    <property type="match status" value="1"/>
</dbReference>
<dbReference type="RefSeq" id="WP_279528696.1">
    <property type="nucleotide sequence ID" value="NZ_CP122312.1"/>
</dbReference>
<dbReference type="FunFam" id="3.40.50.720:FF:000084">
    <property type="entry name" value="Short-chain dehydrogenase reductase"/>
    <property type="match status" value="1"/>
</dbReference>
<dbReference type="PRINTS" id="PR00080">
    <property type="entry name" value="SDRFAMILY"/>
</dbReference>